<dbReference type="VEuPathDB" id="TriTrypDB:ADEAN_000349800"/>
<organism evidence="1 2">
    <name type="scientific">Angomonas deanei</name>
    <dbReference type="NCBI Taxonomy" id="59799"/>
    <lineage>
        <taxon>Eukaryota</taxon>
        <taxon>Discoba</taxon>
        <taxon>Euglenozoa</taxon>
        <taxon>Kinetoplastea</taxon>
        <taxon>Metakinetoplastina</taxon>
        <taxon>Trypanosomatida</taxon>
        <taxon>Trypanosomatidae</taxon>
        <taxon>Strigomonadinae</taxon>
        <taxon>Angomonas</taxon>
    </lineage>
</organism>
<evidence type="ECO:0000313" key="1">
    <source>
        <dbReference type="EMBL" id="CAD2216040.1"/>
    </source>
</evidence>
<name>A0A7G2C867_9TRYP</name>
<dbReference type="AlphaFoldDB" id="A0A7G2C867"/>
<protein>
    <submittedName>
        <fullName evidence="1">Uncharacterized protein</fullName>
    </submittedName>
</protein>
<dbReference type="Proteomes" id="UP000515908">
    <property type="component" value="Chromosome 06"/>
</dbReference>
<accession>A0A7G2C867</accession>
<proteinExistence type="predicted"/>
<evidence type="ECO:0000313" key="2">
    <source>
        <dbReference type="Proteomes" id="UP000515908"/>
    </source>
</evidence>
<keyword evidence="2" id="KW-1185">Reference proteome</keyword>
<dbReference type="OrthoDB" id="391988at2759"/>
<dbReference type="EMBL" id="LR877150">
    <property type="protein sequence ID" value="CAD2216040.1"/>
    <property type="molecule type" value="Genomic_DNA"/>
</dbReference>
<reference evidence="1 2" key="1">
    <citation type="submission" date="2020-08" db="EMBL/GenBank/DDBJ databases">
        <authorList>
            <person name="Newling K."/>
            <person name="Davey J."/>
            <person name="Forrester S."/>
        </authorList>
    </citation>
    <scope>NUCLEOTIDE SEQUENCE [LARGE SCALE GENOMIC DNA]</scope>
    <source>
        <strain evidence="2">Crithidia deanei Carvalho (ATCC PRA-265)</strain>
    </source>
</reference>
<sequence>MEASPIGPVSLCPRDEEILSFLMREEIPFSVVITKSDRYQRYDRQQREMAQHPAGVRVDRRSGAPIPLVNRVLGTTDPVSTPEENLKRNMMEIHDFLGTDRIPILAVSADRREPHRSLNLSALQHDIVFYCCSDLADDELTFEKLNELSYAPPLAEDVQRVQLRYPVESFVVPESNHLSLESMVRQHEAAKGALVGRLHDQGRLSAVDIQQLHLVNCSDHQGAGEREKHTQDAIAGLPRKTVLLPLSDAVTTAVDAPREAHDTSAVDAALPACLDPHSHYVTAINGVRIPRSMLSASIVKLAVSKEDELPAFAARSAAGAYEEILQQDAENDSASHFFLHFNDTAKLSEGQYDNTEQRVLARKKSMKHRRRDHVNAKYVDGVRKERSIHLQAEGFMCPWLAGAGQPGRQVVVGHGQQKKKTVRS</sequence>
<gene>
    <name evidence="1" type="ORF">ADEAN_000349800</name>
</gene>